<name>A0A9N9JQN0_9GLOM</name>
<proteinExistence type="predicted"/>
<dbReference type="AlphaFoldDB" id="A0A9N9JQN0"/>
<feature type="non-terminal residue" evidence="1">
    <location>
        <position position="81"/>
    </location>
</feature>
<sequence>CEKPGIIRAKIRLNDPWDEFSLLKPNVNIGSLAKEKQVDLWKNISPYCPIAFRNKLCPKLDDNLIERVGRRRRARAKDARN</sequence>
<gene>
    <name evidence="1" type="ORF">RFULGI_LOCUS16633</name>
</gene>
<keyword evidence="2" id="KW-1185">Reference proteome</keyword>
<evidence type="ECO:0000313" key="1">
    <source>
        <dbReference type="EMBL" id="CAG8789882.1"/>
    </source>
</evidence>
<comment type="caution">
    <text evidence="1">The sequence shown here is derived from an EMBL/GenBank/DDBJ whole genome shotgun (WGS) entry which is preliminary data.</text>
</comment>
<evidence type="ECO:0000313" key="2">
    <source>
        <dbReference type="Proteomes" id="UP000789396"/>
    </source>
</evidence>
<accession>A0A9N9JQN0</accession>
<dbReference type="Proteomes" id="UP000789396">
    <property type="component" value="Unassembled WGS sequence"/>
</dbReference>
<dbReference type="OrthoDB" id="2375217at2759"/>
<organism evidence="1 2">
    <name type="scientific">Racocetra fulgida</name>
    <dbReference type="NCBI Taxonomy" id="60492"/>
    <lineage>
        <taxon>Eukaryota</taxon>
        <taxon>Fungi</taxon>
        <taxon>Fungi incertae sedis</taxon>
        <taxon>Mucoromycota</taxon>
        <taxon>Glomeromycotina</taxon>
        <taxon>Glomeromycetes</taxon>
        <taxon>Diversisporales</taxon>
        <taxon>Gigasporaceae</taxon>
        <taxon>Racocetra</taxon>
    </lineage>
</organism>
<dbReference type="EMBL" id="CAJVPZ010060132">
    <property type="protein sequence ID" value="CAG8789882.1"/>
    <property type="molecule type" value="Genomic_DNA"/>
</dbReference>
<reference evidence="1" key="1">
    <citation type="submission" date="2021-06" db="EMBL/GenBank/DDBJ databases">
        <authorList>
            <person name="Kallberg Y."/>
            <person name="Tangrot J."/>
            <person name="Rosling A."/>
        </authorList>
    </citation>
    <scope>NUCLEOTIDE SEQUENCE</scope>
    <source>
        <strain evidence="1">IN212</strain>
    </source>
</reference>
<protein>
    <submittedName>
        <fullName evidence="1">7971_t:CDS:1</fullName>
    </submittedName>
</protein>